<dbReference type="Proteomes" id="UP000195953">
    <property type="component" value="Chromosome 1"/>
</dbReference>
<keyword evidence="3" id="KW-1185">Reference proteome</keyword>
<gene>
    <name evidence="2" type="ORF">PD5205_01826</name>
    <name evidence="1" type="ORF">PD885_01843</name>
</gene>
<dbReference type="AlphaFoldDB" id="A0A1Y6HHZ4"/>
<evidence type="ECO:0000313" key="1">
    <source>
        <dbReference type="EMBL" id="SMQ99087.1"/>
    </source>
</evidence>
<dbReference type="EMBL" id="LT853885">
    <property type="protein sequence ID" value="SMR03129.1"/>
    <property type="molecule type" value="Genomic_DNA"/>
</dbReference>
<proteinExistence type="predicted"/>
<reference evidence="1 3" key="2">
    <citation type="submission" date="2017-05" db="EMBL/GenBank/DDBJ databases">
        <authorList>
            <person name="Blom J."/>
        </authorList>
    </citation>
    <scope>NUCLEOTIDE SEQUENCE [LARGE SCALE GENOMIC DNA]</scope>
    <source>
        <strain evidence="1">PD885</strain>
    </source>
</reference>
<evidence type="ECO:0000313" key="2">
    <source>
        <dbReference type="EMBL" id="SMR03129.1"/>
    </source>
</evidence>
<sequence>MLCDKAWEASSDIEQVLNQLGANLSTPQETQRFTADARVALGKVR</sequence>
<dbReference type="EMBL" id="LT853882">
    <property type="protein sequence ID" value="SMQ99087.1"/>
    <property type="molecule type" value="Genomic_DNA"/>
</dbReference>
<evidence type="ECO:0000313" key="4">
    <source>
        <dbReference type="Proteomes" id="UP000195953"/>
    </source>
</evidence>
<organism evidence="2 4">
    <name type="scientific">Xanthomonas fragariae</name>
    <dbReference type="NCBI Taxonomy" id="48664"/>
    <lineage>
        <taxon>Bacteria</taxon>
        <taxon>Pseudomonadati</taxon>
        <taxon>Pseudomonadota</taxon>
        <taxon>Gammaproteobacteria</taxon>
        <taxon>Lysobacterales</taxon>
        <taxon>Lysobacteraceae</taxon>
        <taxon>Xanthomonas</taxon>
    </lineage>
</organism>
<reference evidence="2 4" key="1">
    <citation type="submission" date="2017-05" db="EMBL/GenBank/DDBJ databases">
        <authorList>
            <person name="Song R."/>
            <person name="Chenine A.L."/>
            <person name="Ruprecht R.M."/>
        </authorList>
    </citation>
    <scope>NUCLEOTIDE SEQUENCE [LARGE SCALE GENOMIC DNA]</scope>
    <source>
        <strain evidence="2">PD5205</strain>
    </source>
</reference>
<protein>
    <submittedName>
        <fullName evidence="2">Uncharacterized protein</fullName>
    </submittedName>
</protein>
<evidence type="ECO:0000313" key="3">
    <source>
        <dbReference type="Proteomes" id="UP000195877"/>
    </source>
</evidence>
<dbReference type="Proteomes" id="UP000195877">
    <property type="component" value="Chromosome 1"/>
</dbReference>
<name>A0A1Y6HHZ4_9XANT</name>
<accession>A0A1Y6HHZ4</accession>